<reference evidence="2 3" key="1">
    <citation type="journal article" date="2009" name="Nature">
        <title>Evolution of pathogenicity and sexual reproduction in eight Candida genomes.</title>
        <authorList>
            <person name="Butler G."/>
            <person name="Rasmussen M.D."/>
            <person name="Lin M.F."/>
            <person name="Santos M.A."/>
            <person name="Sakthikumar S."/>
            <person name="Munro C.A."/>
            <person name="Rheinbay E."/>
            <person name="Grabherr M."/>
            <person name="Forche A."/>
            <person name="Reedy J.L."/>
            <person name="Agrafioti I."/>
            <person name="Arnaud M.B."/>
            <person name="Bates S."/>
            <person name="Brown A.J."/>
            <person name="Brunke S."/>
            <person name="Costanzo M.C."/>
            <person name="Fitzpatrick D.A."/>
            <person name="de Groot P.W."/>
            <person name="Harris D."/>
            <person name="Hoyer L.L."/>
            <person name="Hube B."/>
            <person name="Klis F.M."/>
            <person name="Kodira C."/>
            <person name="Lennard N."/>
            <person name="Logue M.E."/>
            <person name="Martin R."/>
            <person name="Neiman A.M."/>
            <person name="Nikolaou E."/>
            <person name="Quail M.A."/>
            <person name="Quinn J."/>
            <person name="Santos M.C."/>
            <person name="Schmitzberger F.F."/>
            <person name="Sherlock G."/>
            <person name="Shah P."/>
            <person name="Silverstein K.A."/>
            <person name="Skrzypek M.S."/>
            <person name="Soll D."/>
            <person name="Staggs R."/>
            <person name="Stansfield I."/>
            <person name="Stumpf M.P."/>
            <person name="Sudbery P.E."/>
            <person name="Srikantha T."/>
            <person name="Zeng Q."/>
            <person name="Berman J."/>
            <person name="Berriman M."/>
            <person name="Heitman J."/>
            <person name="Gow N.A."/>
            <person name="Lorenz M.C."/>
            <person name="Birren B.W."/>
            <person name="Kellis M."/>
            <person name="Cuomo C.A."/>
        </authorList>
    </citation>
    <scope>NUCLEOTIDE SEQUENCE [LARGE SCALE GENOMIC DNA]</scope>
    <source>
        <strain evidence="3">ATCC 11503 / BCRC 21390 / CBS 2605 / JCM 1781 / NBRC 1676 / NRRL YB-4239</strain>
    </source>
</reference>
<dbReference type="Pfam" id="PF01467">
    <property type="entry name" value="CTP_transf_like"/>
    <property type="match status" value="1"/>
</dbReference>
<dbReference type="eggNOG" id="KOG3351">
    <property type="taxonomic scope" value="Eukaryota"/>
</dbReference>
<gene>
    <name evidence="2" type="ORF">LELG_02364</name>
</gene>
<dbReference type="KEGG" id="lel:PVL30_003212"/>
<dbReference type="Gene3D" id="3.40.50.620">
    <property type="entry name" value="HUPs"/>
    <property type="match status" value="1"/>
</dbReference>
<dbReference type="GO" id="GO:0004140">
    <property type="term" value="F:dephospho-CoA kinase activity"/>
    <property type="evidence" value="ECO:0007669"/>
    <property type="project" value="TreeGrafter"/>
</dbReference>
<dbReference type="PANTHER" id="PTHR10695:SF46">
    <property type="entry name" value="BIFUNCTIONAL COENZYME A SYNTHASE-RELATED"/>
    <property type="match status" value="1"/>
</dbReference>
<dbReference type="EMBL" id="CH981526">
    <property type="protein sequence ID" value="EDK44185.1"/>
    <property type="molecule type" value="Genomic_DNA"/>
</dbReference>
<evidence type="ECO:0000313" key="3">
    <source>
        <dbReference type="Proteomes" id="UP000001996"/>
    </source>
</evidence>
<dbReference type="VEuPathDB" id="FungiDB:LELG_02364"/>
<feature type="domain" description="Cytidyltransferase-like" evidence="1">
    <location>
        <begin position="42"/>
        <end position="188"/>
    </location>
</feature>
<accession>A5DYC7</accession>
<keyword evidence="3" id="KW-1185">Reference proteome</keyword>
<dbReference type="SUPFAM" id="SSF52374">
    <property type="entry name" value="Nucleotidylyl transferase"/>
    <property type="match status" value="1"/>
</dbReference>
<dbReference type="OMA" id="APHEQAV"/>
<dbReference type="HOGENOM" id="CLU_035272_4_2_1"/>
<name>A5DYC7_LODEL</name>
<dbReference type="PANTHER" id="PTHR10695">
    <property type="entry name" value="DEPHOSPHO-COA KINASE-RELATED"/>
    <property type="match status" value="1"/>
</dbReference>
<dbReference type="GeneID" id="5232990"/>
<organism evidence="2 3">
    <name type="scientific">Lodderomyces elongisporus (strain ATCC 11503 / CBS 2605 / JCM 1781 / NBRC 1676 / NRRL YB-4239)</name>
    <name type="common">Yeast</name>
    <name type="synonym">Saccharomyces elongisporus</name>
    <dbReference type="NCBI Taxonomy" id="379508"/>
    <lineage>
        <taxon>Eukaryota</taxon>
        <taxon>Fungi</taxon>
        <taxon>Dikarya</taxon>
        <taxon>Ascomycota</taxon>
        <taxon>Saccharomycotina</taxon>
        <taxon>Pichiomycetes</taxon>
        <taxon>Debaryomycetaceae</taxon>
        <taxon>Candida/Lodderomyces clade</taxon>
        <taxon>Lodderomyces</taxon>
    </lineage>
</organism>
<evidence type="ECO:0000259" key="1">
    <source>
        <dbReference type="Pfam" id="PF01467"/>
    </source>
</evidence>
<dbReference type="AlphaFoldDB" id="A5DYC7"/>
<sequence length="202" mass="22584">MNVIKAPKSQITALDVNLEHSKFSPPSKTEKKSIGQFKTTAVGGTFDHLHDGHKILLSMASFLTKLRMIIGITGSELLKNKKFGDALESFSKRQQSVTTFLHMIMGDDHYYEVYEINDVCGPTGYIEDIDGLVISLETASGGDFVNKYRREQGYKQLDITAIKVIGQSETNNAENSWKGKISSTDIRAQELEKTKSLEQFSR</sequence>
<dbReference type="NCBIfam" id="NF001985">
    <property type="entry name" value="PRK00777.1"/>
    <property type="match status" value="1"/>
</dbReference>
<dbReference type="Proteomes" id="UP000001996">
    <property type="component" value="Unassembled WGS sequence"/>
</dbReference>
<dbReference type="InterPro" id="IPR014729">
    <property type="entry name" value="Rossmann-like_a/b/a_fold"/>
</dbReference>
<dbReference type="STRING" id="379508.A5DYC7"/>
<dbReference type="GO" id="GO:0015937">
    <property type="term" value="P:coenzyme A biosynthetic process"/>
    <property type="evidence" value="ECO:0007669"/>
    <property type="project" value="TreeGrafter"/>
</dbReference>
<protein>
    <recommendedName>
        <fullName evidence="1">Cytidyltransferase-like domain-containing protein</fullName>
    </recommendedName>
</protein>
<dbReference type="InterPro" id="IPR004821">
    <property type="entry name" value="Cyt_trans-like"/>
</dbReference>
<proteinExistence type="predicted"/>
<dbReference type="InParanoid" id="A5DYC7"/>
<dbReference type="OrthoDB" id="330671at2759"/>
<evidence type="ECO:0000313" key="2">
    <source>
        <dbReference type="EMBL" id="EDK44185.1"/>
    </source>
</evidence>